<gene>
    <name evidence="5" type="ORF">EO244_13355</name>
</gene>
<dbReference type="PANTHER" id="PTHR20842:SF0">
    <property type="entry name" value="ALPHA-ASPARTYL DIPEPTIDASE"/>
    <property type="match status" value="1"/>
</dbReference>
<keyword evidence="6" id="KW-1185">Reference proteome</keyword>
<dbReference type="PANTHER" id="PTHR20842">
    <property type="entry name" value="PROTEASE S51 ALPHA-ASPARTYL DIPEPTIDASE"/>
    <property type="match status" value="1"/>
</dbReference>
<dbReference type="GO" id="GO:0006508">
    <property type="term" value="P:proteolysis"/>
    <property type="evidence" value="ECO:0007669"/>
    <property type="project" value="UniProtKB-KW"/>
</dbReference>
<organism evidence="5 6">
    <name type="scientific">Ancylomarina salipaludis</name>
    <dbReference type="NCBI Taxonomy" id="2501299"/>
    <lineage>
        <taxon>Bacteria</taxon>
        <taxon>Pseudomonadati</taxon>
        <taxon>Bacteroidota</taxon>
        <taxon>Bacteroidia</taxon>
        <taxon>Marinilabiliales</taxon>
        <taxon>Marinifilaceae</taxon>
        <taxon>Ancylomarina</taxon>
    </lineage>
</organism>
<dbReference type="GO" id="GO:0008236">
    <property type="term" value="F:serine-type peptidase activity"/>
    <property type="evidence" value="ECO:0007669"/>
    <property type="project" value="UniProtKB-KW"/>
</dbReference>
<reference evidence="5 6" key="1">
    <citation type="submission" date="2019-01" db="EMBL/GenBank/DDBJ databases">
        <title>Ancylomarina salipaludis sp. nov., isolated from a salt marsh.</title>
        <authorList>
            <person name="Yoon J.-H."/>
        </authorList>
    </citation>
    <scope>NUCLEOTIDE SEQUENCE [LARGE SCALE GENOMIC DNA]</scope>
    <source>
        <strain evidence="5 6">SHSM-M15</strain>
    </source>
</reference>
<comment type="similarity">
    <text evidence="1">Belongs to the peptidase S51 family.</text>
</comment>
<accession>A0A4Q1JJI6</accession>
<dbReference type="AlphaFoldDB" id="A0A4Q1JJI6"/>
<evidence type="ECO:0000313" key="6">
    <source>
        <dbReference type="Proteomes" id="UP000289703"/>
    </source>
</evidence>
<dbReference type="SUPFAM" id="SSF52317">
    <property type="entry name" value="Class I glutamine amidotransferase-like"/>
    <property type="match status" value="1"/>
</dbReference>
<dbReference type="Gene3D" id="3.40.50.880">
    <property type="match status" value="1"/>
</dbReference>
<name>A0A4Q1JJI6_9BACT</name>
<comment type="caution">
    <text evidence="5">The sequence shown here is derived from an EMBL/GenBank/DDBJ whole genome shotgun (WGS) entry which is preliminary data.</text>
</comment>
<dbReference type="Proteomes" id="UP000289703">
    <property type="component" value="Unassembled WGS sequence"/>
</dbReference>
<dbReference type="InterPro" id="IPR029062">
    <property type="entry name" value="Class_I_gatase-like"/>
</dbReference>
<dbReference type="OrthoDB" id="9778515at2"/>
<dbReference type="Pfam" id="PF03575">
    <property type="entry name" value="Peptidase_S51"/>
    <property type="match status" value="1"/>
</dbReference>
<dbReference type="CDD" id="cd03146">
    <property type="entry name" value="GAT1_Peptidase_E"/>
    <property type="match status" value="1"/>
</dbReference>
<keyword evidence="2" id="KW-0645">Protease</keyword>
<proteinExistence type="inferred from homology"/>
<sequence length="410" mass="46497">MKKTLFFFILASICQITFSQNNTNSKIAEQTIFVYGGNKNLKFTQYIADLTQKSNPKICFLPTASADNESNIKSWNHYCKKLGLKSYVLRVWVASNKDNKSFEDILLNMDAIVVGGGNTLNMLGIWRAQGIDTLLQKALNKGIILSGGSAGSLCWFDSGISDSRPVNLSVINGMSFLPFSHCPHYSDKRKKEIYNEQIKNKTIGAGYACDDKSGILFRNGKYIETVSLNDINHSYYVSLNKNIVQSSKLPSRILVNKDALSVKDYQTIDINKKVKEYAEINNQDSPLNAFISFRYIKANGQQSKYKALTCSFLQKSSKDAIPDIEVDVKTRDKEMNTIVNKVFIYNDLIAGVVSQMSDRDYYLWFFYKEDGKWLNAGEYLGGATKLESEITFREEVKMHLKRIKKTTPNR</sequence>
<evidence type="ECO:0000256" key="2">
    <source>
        <dbReference type="ARBA" id="ARBA00022670"/>
    </source>
</evidence>
<dbReference type="EMBL" id="SAXA01000013">
    <property type="protein sequence ID" value="RXQ90391.1"/>
    <property type="molecule type" value="Genomic_DNA"/>
</dbReference>
<dbReference type="RefSeq" id="WP_129255188.1">
    <property type="nucleotide sequence ID" value="NZ_SAXA01000013.1"/>
</dbReference>
<evidence type="ECO:0000256" key="4">
    <source>
        <dbReference type="ARBA" id="ARBA00022825"/>
    </source>
</evidence>
<protein>
    <submittedName>
        <fullName evidence="5">Peptidase E</fullName>
    </submittedName>
</protein>
<evidence type="ECO:0000256" key="1">
    <source>
        <dbReference type="ARBA" id="ARBA00006534"/>
    </source>
</evidence>
<evidence type="ECO:0000313" key="5">
    <source>
        <dbReference type="EMBL" id="RXQ90391.1"/>
    </source>
</evidence>
<keyword evidence="4" id="KW-0720">Serine protease</keyword>
<dbReference type="InterPro" id="IPR005320">
    <property type="entry name" value="Peptidase_S51"/>
</dbReference>
<keyword evidence="3" id="KW-0378">Hydrolase</keyword>
<evidence type="ECO:0000256" key="3">
    <source>
        <dbReference type="ARBA" id="ARBA00022801"/>
    </source>
</evidence>